<feature type="domain" description="Bacterial bifunctional deaminase-reductase C-terminal" evidence="1">
    <location>
        <begin position="6"/>
        <end position="183"/>
    </location>
</feature>
<gene>
    <name evidence="2" type="ORF">GCM10010140_72280</name>
</gene>
<dbReference type="Proteomes" id="UP000611554">
    <property type="component" value="Unassembled WGS sequence"/>
</dbReference>
<sequence>MGRFVYSMQVSLDLRIEQVPGDGGAGEWLRIDEELHREANARTRALALMVHGRVYYEVMEEYWPRASEDASLPDVMREYGEIWTAKPKVLVSRTRRSADHNTRIIGGDDAIEQLAALRAETDGGISVGGAALATQLLRAGLLDELLLFTHPAILGFGRPLFDDYDLPIDLDLLEQRSFEQGVTMHRYAILDAKEAGSC</sequence>
<evidence type="ECO:0000259" key="1">
    <source>
        <dbReference type="Pfam" id="PF01872"/>
    </source>
</evidence>
<name>A0ABQ2RJU5_9ACTN</name>
<evidence type="ECO:0000313" key="3">
    <source>
        <dbReference type="Proteomes" id="UP000611554"/>
    </source>
</evidence>
<protein>
    <recommendedName>
        <fullName evidence="1">Bacterial bifunctional deaminase-reductase C-terminal domain-containing protein</fullName>
    </recommendedName>
</protein>
<reference evidence="3" key="1">
    <citation type="journal article" date="2019" name="Int. J. Syst. Evol. Microbiol.">
        <title>The Global Catalogue of Microorganisms (GCM) 10K type strain sequencing project: providing services to taxonomists for standard genome sequencing and annotation.</title>
        <authorList>
            <consortium name="The Broad Institute Genomics Platform"/>
            <consortium name="The Broad Institute Genome Sequencing Center for Infectious Disease"/>
            <person name="Wu L."/>
            <person name="Ma J."/>
        </authorList>
    </citation>
    <scope>NUCLEOTIDE SEQUENCE [LARGE SCALE GENOMIC DNA]</scope>
    <source>
        <strain evidence="3">JCM 3115</strain>
    </source>
</reference>
<dbReference type="SUPFAM" id="SSF53597">
    <property type="entry name" value="Dihydrofolate reductase-like"/>
    <property type="match status" value="1"/>
</dbReference>
<dbReference type="Pfam" id="PF01872">
    <property type="entry name" value="RibD_C"/>
    <property type="match status" value="1"/>
</dbReference>
<organism evidence="2 3">
    <name type="scientific">Streptosporangium pseudovulgare</name>
    <dbReference type="NCBI Taxonomy" id="35765"/>
    <lineage>
        <taxon>Bacteria</taxon>
        <taxon>Bacillati</taxon>
        <taxon>Actinomycetota</taxon>
        <taxon>Actinomycetes</taxon>
        <taxon>Streptosporangiales</taxon>
        <taxon>Streptosporangiaceae</taxon>
        <taxon>Streptosporangium</taxon>
    </lineage>
</organism>
<dbReference type="Gene3D" id="3.40.430.10">
    <property type="entry name" value="Dihydrofolate Reductase, subunit A"/>
    <property type="match status" value="1"/>
</dbReference>
<proteinExistence type="predicted"/>
<dbReference type="InterPro" id="IPR024072">
    <property type="entry name" value="DHFR-like_dom_sf"/>
</dbReference>
<accession>A0ABQ2RJU5</accession>
<dbReference type="EMBL" id="BMQJ01000030">
    <property type="protein sequence ID" value="GGQ31797.1"/>
    <property type="molecule type" value="Genomic_DNA"/>
</dbReference>
<comment type="caution">
    <text evidence="2">The sequence shown here is derived from an EMBL/GenBank/DDBJ whole genome shotgun (WGS) entry which is preliminary data.</text>
</comment>
<keyword evidence="3" id="KW-1185">Reference proteome</keyword>
<dbReference type="InterPro" id="IPR002734">
    <property type="entry name" value="RibDG_C"/>
</dbReference>
<evidence type="ECO:0000313" key="2">
    <source>
        <dbReference type="EMBL" id="GGQ31797.1"/>
    </source>
</evidence>
<dbReference type="RefSeq" id="WP_189250917.1">
    <property type="nucleotide sequence ID" value="NZ_BMQJ01000030.1"/>
</dbReference>